<comment type="caution">
    <text evidence="2">The sequence shown here is derived from an EMBL/GenBank/DDBJ whole genome shotgun (WGS) entry which is preliminary data.</text>
</comment>
<dbReference type="Gene3D" id="3.30.870.10">
    <property type="entry name" value="Endonuclease Chain A"/>
    <property type="match status" value="2"/>
</dbReference>
<dbReference type="SUPFAM" id="SSF56024">
    <property type="entry name" value="Phospholipase D/nuclease"/>
    <property type="match status" value="2"/>
</dbReference>
<dbReference type="Pfam" id="PF13091">
    <property type="entry name" value="PLDc_2"/>
    <property type="match status" value="2"/>
</dbReference>
<dbReference type="EMBL" id="BMJC01000006">
    <property type="protein sequence ID" value="GGB22371.1"/>
    <property type="molecule type" value="Genomic_DNA"/>
</dbReference>
<dbReference type="PANTHER" id="PTHR21248">
    <property type="entry name" value="CARDIOLIPIN SYNTHASE"/>
    <property type="match status" value="1"/>
</dbReference>
<dbReference type="PANTHER" id="PTHR21248:SF22">
    <property type="entry name" value="PHOSPHOLIPASE D"/>
    <property type="match status" value="1"/>
</dbReference>
<proteinExistence type="predicted"/>
<dbReference type="CDD" id="cd09110">
    <property type="entry name" value="PLDc_CLS_1"/>
    <property type="match status" value="1"/>
</dbReference>
<organism evidence="2 3">
    <name type="scientific">Puia dinghuensis</name>
    <dbReference type="NCBI Taxonomy" id="1792502"/>
    <lineage>
        <taxon>Bacteria</taxon>
        <taxon>Pseudomonadati</taxon>
        <taxon>Bacteroidota</taxon>
        <taxon>Chitinophagia</taxon>
        <taxon>Chitinophagales</taxon>
        <taxon>Chitinophagaceae</taxon>
        <taxon>Puia</taxon>
    </lineage>
</organism>
<accession>A0A8J2UID0</accession>
<dbReference type="InterPro" id="IPR001736">
    <property type="entry name" value="PLipase_D/transphosphatidylase"/>
</dbReference>
<reference evidence="2" key="1">
    <citation type="journal article" date="2014" name="Int. J. Syst. Evol. Microbiol.">
        <title>Complete genome sequence of Corynebacterium casei LMG S-19264T (=DSM 44701T), isolated from a smear-ripened cheese.</title>
        <authorList>
            <consortium name="US DOE Joint Genome Institute (JGI-PGF)"/>
            <person name="Walter F."/>
            <person name="Albersmeier A."/>
            <person name="Kalinowski J."/>
            <person name="Ruckert C."/>
        </authorList>
    </citation>
    <scope>NUCLEOTIDE SEQUENCE</scope>
    <source>
        <strain evidence="2">CGMCC 1.15448</strain>
    </source>
</reference>
<sequence>MKGYSHHNKVRLVHGGKEFFSTIVQLIDGAQTAIHLQTYIFDSDETGRIVSDALLRAAGREVEIYILLDGYASQHLSRQMINEWKAAGIRFRWFYPLFKSRKFYLGRRMHHKVIVADAARGMAGGVNISDRYNDIGGQKAWLDRALLVEGEAALKLHIICRDMWTKAYWKTTNPNNYYFSYLPAFVPEAECLVRVRRNDWVLGKNEISRSYVEMFRLAQSRITILSAYFMPGSIIRKNMMQAAKRGVAIRIIVGGKTDVPISRLAEQYMYRWLFRNKIRVFEYQETILHGKMAVYDGEWMTDGSYNVNQISAYASVELNMDVRNTVFATGVEQELDTLIRNCCVEVVPENYFHHTGPFRRLLQWMAYELVRMLFFLSTFYWKQEKETRRR</sequence>
<dbReference type="GO" id="GO:0032049">
    <property type="term" value="P:cardiolipin biosynthetic process"/>
    <property type="evidence" value="ECO:0007669"/>
    <property type="project" value="UniProtKB-ARBA"/>
</dbReference>
<evidence type="ECO:0000259" key="1">
    <source>
        <dbReference type="PROSITE" id="PS50035"/>
    </source>
</evidence>
<evidence type="ECO:0000313" key="3">
    <source>
        <dbReference type="Proteomes" id="UP000607559"/>
    </source>
</evidence>
<name>A0A8J2UID0_9BACT</name>
<gene>
    <name evidence="2" type="primary">clsB</name>
    <name evidence="2" type="ORF">GCM10011511_52840</name>
</gene>
<evidence type="ECO:0000313" key="2">
    <source>
        <dbReference type="EMBL" id="GGB22371.1"/>
    </source>
</evidence>
<dbReference type="AlphaFoldDB" id="A0A8J2UID0"/>
<keyword evidence="3" id="KW-1185">Reference proteome</keyword>
<reference evidence="2" key="2">
    <citation type="submission" date="2020-09" db="EMBL/GenBank/DDBJ databases">
        <authorList>
            <person name="Sun Q."/>
            <person name="Zhou Y."/>
        </authorList>
    </citation>
    <scope>NUCLEOTIDE SEQUENCE</scope>
    <source>
        <strain evidence="2">CGMCC 1.15448</strain>
    </source>
</reference>
<protein>
    <submittedName>
        <fullName evidence="2">Cardiolipin synthase B</fullName>
    </submittedName>
</protein>
<dbReference type="PROSITE" id="PS50035">
    <property type="entry name" value="PLD"/>
    <property type="match status" value="1"/>
</dbReference>
<dbReference type="Proteomes" id="UP000607559">
    <property type="component" value="Unassembled WGS sequence"/>
</dbReference>
<dbReference type="InterPro" id="IPR025202">
    <property type="entry name" value="PLD-like_dom"/>
</dbReference>
<dbReference type="GO" id="GO:0030572">
    <property type="term" value="F:phosphatidyltransferase activity"/>
    <property type="evidence" value="ECO:0007669"/>
    <property type="project" value="UniProtKB-ARBA"/>
</dbReference>
<feature type="domain" description="PLD phosphodiesterase" evidence="1">
    <location>
        <begin position="105"/>
        <end position="132"/>
    </location>
</feature>